<dbReference type="InterPro" id="IPR037923">
    <property type="entry name" value="HTH-like"/>
</dbReference>
<protein>
    <submittedName>
        <fullName evidence="5">AraC family transcriptional regulator</fullName>
    </submittedName>
</protein>
<organism evidence="5 6">
    <name type="scientific">Saccharibacillus endophyticus</name>
    <dbReference type="NCBI Taxonomy" id="2060666"/>
    <lineage>
        <taxon>Bacteria</taxon>
        <taxon>Bacillati</taxon>
        <taxon>Bacillota</taxon>
        <taxon>Bacilli</taxon>
        <taxon>Bacillales</taxon>
        <taxon>Paenibacillaceae</taxon>
        <taxon>Saccharibacillus</taxon>
    </lineage>
</organism>
<dbReference type="InterPro" id="IPR003313">
    <property type="entry name" value="AraC-bd"/>
</dbReference>
<dbReference type="SUPFAM" id="SSF51215">
    <property type="entry name" value="Regulatory protein AraC"/>
    <property type="match status" value="1"/>
</dbReference>
<dbReference type="InterPro" id="IPR018060">
    <property type="entry name" value="HTH_AraC"/>
</dbReference>
<dbReference type="PROSITE" id="PS01124">
    <property type="entry name" value="HTH_ARAC_FAMILY_2"/>
    <property type="match status" value="1"/>
</dbReference>
<dbReference type="SMART" id="SM00342">
    <property type="entry name" value="HTH_ARAC"/>
    <property type="match status" value="1"/>
</dbReference>
<evidence type="ECO:0000256" key="1">
    <source>
        <dbReference type="ARBA" id="ARBA00023015"/>
    </source>
</evidence>
<dbReference type="InterPro" id="IPR009057">
    <property type="entry name" value="Homeodomain-like_sf"/>
</dbReference>
<sequence length="260" mass="29440">MDKFVYRKSADVTMLSASITDFSYKKHAHQEYAVGVTLRGIQQYTMDGALQLSHQNGVMLFNPEQAHDGTAHDRQGLDYVMLYIDPQVMLDAAGQKELVLFDEPIVYDRTLRTAILNLGSAISGKQDEARCTELTMLLAERLTRMNTDVFSQRKESGLINKAKELLHADLSEVLQLDKVSTALGLSKYQFIRMFQSQVGSSPYQYFLNAKIERAKHIIEKEKDVYAAVAACGLTDLTHLNRHFKSIYGITAHEYLCHLLK</sequence>
<dbReference type="SUPFAM" id="SSF46689">
    <property type="entry name" value="Homeodomain-like"/>
    <property type="match status" value="1"/>
</dbReference>
<evidence type="ECO:0000256" key="2">
    <source>
        <dbReference type="ARBA" id="ARBA00023125"/>
    </source>
</evidence>
<dbReference type="RefSeq" id="WP_172238074.1">
    <property type="nucleotide sequence ID" value="NZ_BMDD01000001.1"/>
</dbReference>
<evidence type="ECO:0000313" key="5">
    <source>
        <dbReference type="EMBL" id="GGH68748.1"/>
    </source>
</evidence>
<gene>
    <name evidence="5" type="ORF">GCM10007362_03080</name>
</gene>
<dbReference type="PANTHER" id="PTHR46796">
    <property type="entry name" value="HTH-TYPE TRANSCRIPTIONAL ACTIVATOR RHAS-RELATED"/>
    <property type="match status" value="1"/>
</dbReference>
<dbReference type="Gene3D" id="1.10.10.60">
    <property type="entry name" value="Homeodomain-like"/>
    <property type="match status" value="2"/>
</dbReference>
<proteinExistence type="predicted"/>
<dbReference type="Pfam" id="PF02311">
    <property type="entry name" value="AraC_binding"/>
    <property type="match status" value="1"/>
</dbReference>
<comment type="caution">
    <text evidence="5">The sequence shown here is derived from an EMBL/GenBank/DDBJ whole genome shotgun (WGS) entry which is preliminary data.</text>
</comment>
<keyword evidence="1" id="KW-0805">Transcription regulation</keyword>
<reference evidence="6" key="1">
    <citation type="journal article" date="2019" name="Int. J. Syst. Evol. Microbiol.">
        <title>The Global Catalogue of Microorganisms (GCM) 10K type strain sequencing project: providing services to taxonomists for standard genome sequencing and annotation.</title>
        <authorList>
            <consortium name="The Broad Institute Genomics Platform"/>
            <consortium name="The Broad Institute Genome Sequencing Center for Infectious Disease"/>
            <person name="Wu L."/>
            <person name="Ma J."/>
        </authorList>
    </citation>
    <scope>NUCLEOTIDE SEQUENCE [LARGE SCALE GENOMIC DNA]</scope>
    <source>
        <strain evidence="6">CCM 8702</strain>
    </source>
</reference>
<evidence type="ECO:0000259" key="4">
    <source>
        <dbReference type="PROSITE" id="PS01124"/>
    </source>
</evidence>
<name>A0ABQ1ZJK4_9BACL</name>
<dbReference type="EMBL" id="BMDD01000001">
    <property type="protein sequence ID" value="GGH68748.1"/>
    <property type="molecule type" value="Genomic_DNA"/>
</dbReference>
<keyword evidence="2" id="KW-0238">DNA-binding</keyword>
<keyword evidence="3" id="KW-0804">Transcription</keyword>
<evidence type="ECO:0000313" key="6">
    <source>
        <dbReference type="Proteomes" id="UP000605427"/>
    </source>
</evidence>
<evidence type="ECO:0000256" key="3">
    <source>
        <dbReference type="ARBA" id="ARBA00023163"/>
    </source>
</evidence>
<accession>A0ABQ1ZJK4</accession>
<dbReference type="InterPro" id="IPR050204">
    <property type="entry name" value="AraC_XylS_family_regulators"/>
</dbReference>
<dbReference type="Proteomes" id="UP000605427">
    <property type="component" value="Unassembled WGS sequence"/>
</dbReference>
<dbReference type="Pfam" id="PF12833">
    <property type="entry name" value="HTH_18"/>
    <property type="match status" value="1"/>
</dbReference>
<feature type="domain" description="HTH araC/xylS-type" evidence="4">
    <location>
        <begin position="160"/>
        <end position="257"/>
    </location>
</feature>
<keyword evidence="6" id="KW-1185">Reference proteome</keyword>
<dbReference type="PANTHER" id="PTHR46796:SF2">
    <property type="entry name" value="TRANSCRIPTIONAL REGULATORY PROTEIN"/>
    <property type="match status" value="1"/>
</dbReference>